<feature type="compositionally biased region" description="Low complexity" evidence="1">
    <location>
        <begin position="514"/>
        <end position="535"/>
    </location>
</feature>
<dbReference type="PANTHER" id="PTHR21386">
    <property type="entry name" value="INSCUTEABLE"/>
    <property type="match status" value="1"/>
</dbReference>
<dbReference type="InterPro" id="IPR045789">
    <property type="entry name" value="Insc_C"/>
</dbReference>
<dbReference type="InterPro" id="IPR039921">
    <property type="entry name" value="Inscuteable"/>
</dbReference>
<organism evidence="4 5">
    <name type="scientific">Priapulus caudatus</name>
    <name type="common">Priapulid worm</name>
    <dbReference type="NCBI Taxonomy" id="37621"/>
    <lineage>
        <taxon>Eukaryota</taxon>
        <taxon>Metazoa</taxon>
        <taxon>Ecdysozoa</taxon>
        <taxon>Scalidophora</taxon>
        <taxon>Priapulida</taxon>
        <taxon>Priapulimorpha</taxon>
        <taxon>Priapulimorphida</taxon>
        <taxon>Priapulidae</taxon>
        <taxon>Priapulus</taxon>
    </lineage>
</organism>
<keyword evidence="4" id="KW-1185">Reference proteome</keyword>
<evidence type="ECO:0000256" key="1">
    <source>
        <dbReference type="SAM" id="MobiDB-lite"/>
    </source>
</evidence>
<dbReference type="Pfam" id="PF16748">
    <property type="entry name" value="INSC_LBD"/>
    <property type="match status" value="1"/>
</dbReference>
<proteinExistence type="predicted"/>
<evidence type="ECO:0000259" key="3">
    <source>
        <dbReference type="Pfam" id="PF19427"/>
    </source>
</evidence>
<reference evidence="5" key="1">
    <citation type="submission" date="2025-08" db="UniProtKB">
        <authorList>
            <consortium name="RefSeq"/>
        </authorList>
    </citation>
    <scope>IDENTIFICATION</scope>
</reference>
<dbReference type="InterPro" id="IPR011989">
    <property type="entry name" value="ARM-like"/>
</dbReference>
<dbReference type="InterPro" id="IPR038205">
    <property type="entry name" value="INSC_LBD_sf"/>
</dbReference>
<dbReference type="CDD" id="cd21966">
    <property type="entry name" value="INSC_LBD"/>
    <property type="match status" value="1"/>
</dbReference>
<evidence type="ECO:0000313" key="4">
    <source>
        <dbReference type="Proteomes" id="UP000695022"/>
    </source>
</evidence>
<dbReference type="Gene3D" id="1.25.10.10">
    <property type="entry name" value="Leucine-rich Repeat Variant"/>
    <property type="match status" value="1"/>
</dbReference>
<name>A0ABM1E9V2_PRICU</name>
<dbReference type="InterPro" id="IPR016024">
    <property type="entry name" value="ARM-type_fold"/>
</dbReference>
<protein>
    <submittedName>
        <fullName evidence="5">Protein inscuteable homolog</fullName>
    </submittedName>
</protein>
<dbReference type="InterPro" id="IPR031938">
    <property type="entry name" value="INSC_LBD"/>
</dbReference>
<dbReference type="SUPFAM" id="SSF48371">
    <property type="entry name" value="ARM repeat"/>
    <property type="match status" value="1"/>
</dbReference>
<dbReference type="GeneID" id="106810204"/>
<dbReference type="RefSeq" id="XP_014668973.1">
    <property type="nucleotide sequence ID" value="XM_014813487.1"/>
</dbReference>
<feature type="domain" description="Protein inscuteable homologue C-terminal" evidence="3">
    <location>
        <begin position="62"/>
        <end position="460"/>
    </location>
</feature>
<evidence type="ECO:0000259" key="2">
    <source>
        <dbReference type="Pfam" id="PF16748"/>
    </source>
</evidence>
<accession>A0ABM1E9V2</accession>
<dbReference type="Proteomes" id="UP000695022">
    <property type="component" value="Unplaced"/>
</dbReference>
<gene>
    <name evidence="5" type="primary">LOC106810204</name>
</gene>
<dbReference type="Gene3D" id="6.20.200.10">
    <property type="entry name" value="Inscuteable LGN-binding domain"/>
    <property type="match status" value="1"/>
</dbReference>
<feature type="region of interest" description="Disordered" evidence="1">
    <location>
        <begin position="495"/>
        <end position="535"/>
    </location>
</feature>
<dbReference type="Pfam" id="PF19427">
    <property type="entry name" value="Insc_C"/>
    <property type="match status" value="1"/>
</dbReference>
<feature type="domain" description="Protein inscuteable homologue LGN-binding" evidence="2">
    <location>
        <begin position="10"/>
        <end position="42"/>
    </location>
</feature>
<evidence type="ECO:0000313" key="5">
    <source>
        <dbReference type="RefSeq" id="XP_014668973.1"/>
    </source>
</evidence>
<sequence length="535" mass="59418">MRIGEYESPSVRCWMQELRMMTEMECMSMLQGKPVSRNHGNKDKVEISSKHTNDILAAVKTRASIVSTEFTKLFKRLEKDRWANVKSNILKIACHIRSLLHECNACAATPPPKLYRQEEVVMHACAKLVHFIESFGPINGRKPAKATLVDHISALTGEFRKLIDLILSNEIHKVVHCIDTAENIASLKYAVSRLTKLGLEGDNMCAVIAKEGGVRALLSVCMSGELDFAWDMALRGLATICCVADSIAELEKGNGIYCLTEILFDQATPVALRAEAAGVVAQVTSPLLDHCHKLQGFMENLEELIYSLTELCREAQNPEFFLLGAAAIANISFIDNLACEYIKKYHTTEVFVDACRTGRASMIFAKDQIATVFANMAAVERCRCEIVEKGGLELLMQLLQERPGVQQRATQKVACERVLQKSAIALTRLSCMEEIAAEIVQLTGMNAAIRRITSACNMPSFDDPNIRDLVELRLIDAYNICSGRQGETLVISNENFTQAAPPSRPRARRRRPNATRTTTTTTTARWRTRAATSTS</sequence>
<dbReference type="PANTHER" id="PTHR21386:SF0">
    <property type="entry name" value="PROTEIN INSCUTEABLE HOMOLOG"/>
    <property type="match status" value="1"/>
</dbReference>